<dbReference type="Proteomes" id="UP000240615">
    <property type="component" value="Chromosome"/>
</dbReference>
<comment type="subcellular location">
    <subcellularLocation>
        <location evidence="8">Cytoplasm</location>
    </subcellularLocation>
</comment>
<dbReference type="InterPro" id="IPR027417">
    <property type="entry name" value="P-loop_NTPase"/>
</dbReference>
<dbReference type="PANTHER" id="PTHR21299">
    <property type="entry name" value="CYTIDYLATE KINASE/PANTOATE-BETA-ALANINE LIGASE"/>
    <property type="match status" value="1"/>
</dbReference>
<evidence type="ECO:0000256" key="1">
    <source>
        <dbReference type="ARBA" id="ARBA00009427"/>
    </source>
</evidence>
<dbReference type="AlphaFoldDB" id="A0ABC8D052"/>
<evidence type="ECO:0000256" key="8">
    <source>
        <dbReference type="HAMAP-Rule" id="MF_00238"/>
    </source>
</evidence>
<evidence type="ECO:0000256" key="5">
    <source>
        <dbReference type="ARBA" id="ARBA00022840"/>
    </source>
</evidence>
<dbReference type="InterPro" id="IPR003136">
    <property type="entry name" value="Cytidylate_kin"/>
</dbReference>
<dbReference type="EMBL" id="CP027777">
    <property type="protein sequence ID" value="AVQ40222.1"/>
    <property type="molecule type" value="Genomic_DNA"/>
</dbReference>
<dbReference type="HAMAP" id="MF_00238">
    <property type="entry name" value="Cytidyl_kinase_type1"/>
    <property type="match status" value="1"/>
</dbReference>
<reference evidence="10 11" key="1">
    <citation type="submission" date="2018-01" db="EMBL/GenBank/DDBJ databases">
        <title>Genetic Diversity of Clostridium botulinum in seafood.</title>
        <authorList>
            <person name="Athira V."/>
            <person name="Arun Jyothi P.V."/>
            <person name="Lalitha K.V."/>
            <person name="Joseph T.C."/>
        </authorList>
    </citation>
    <scope>NUCLEOTIDE SEQUENCE [LARGE SCALE GENOMIC DNA]</scope>
    <source>
        <strain evidence="10 11">Mfbjulcb8</strain>
    </source>
</reference>
<evidence type="ECO:0000256" key="3">
    <source>
        <dbReference type="ARBA" id="ARBA00022741"/>
    </source>
</evidence>
<keyword evidence="2 8" id="KW-0808">Transferase</keyword>
<protein>
    <recommendedName>
        <fullName evidence="8">Cytidylate kinase</fullName>
        <shortName evidence="8">CK</shortName>
        <ecNumber evidence="8">2.7.4.25</ecNumber>
    </recommendedName>
    <alternativeName>
        <fullName evidence="8">Cytidine monophosphate kinase</fullName>
        <shortName evidence="8">CMP kinase</shortName>
    </alternativeName>
</protein>
<evidence type="ECO:0000313" key="10">
    <source>
        <dbReference type="EMBL" id="AVQ40222.1"/>
    </source>
</evidence>
<dbReference type="SUPFAM" id="SSF52540">
    <property type="entry name" value="P-loop containing nucleoside triphosphate hydrolases"/>
    <property type="match status" value="1"/>
</dbReference>
<comment type="catalytic activity">
    <reaction evidence="6 8">
        <text>dCMP + ATP = dCDP + ADP</text>
        <dbReference type="Rhea" id="RHEA:25094"/>
        <dbReference type="ChEBI" id="CHEBI:30616"/>
        <dbReference type="ChEBI" id="CHEBI:57566"/>
        <dbReference type="ChEBI" id="CHEBI:58593"/>
        <dbReference type="ChEBI" id="CHEBI:456216"/>
        <dbReference type="EC" id="2.7.4.25"/>
    </reaction>
</comment>
<comment type="catalytic activity">
    <reaction evidence="7 8">
        <text>CMP + ATP = CDP + ADP</text>
        <dbReference type="Rhea" id="RHEA:11600"/>
        <dbReference type="ChEBI" id="CHEBI:30616"/>
        <dbReference type="ChEBI" id="CHEBI:58069"/>
        <dbReference type="ChEBI" id="CHEBI:60377"/>
        <dbReference type="ChEBI" id="CHEBI:456216"/>
        <dbReference type="EC" id="2.7.4.25"/>
    </reaction>
</comment>
<keyword evidence="4 8" id="KW-0418">Kinase</keyword>
<dbReference type="InterPro" id="IPR011994">
    <property type="entry name" value="Cytidylate_kinase_dom"/>
</dbReference>
<feature type="domain" description="Cytidylate kinase" evidence="9">
    <location>
        <begin position="6"/>
        <end position="215"/>
    </location>
</feature>
<dbReference type="RefSeq" id="WP_159035908.1">
    <property type="nucleotide sequence ID" value="NZ_CP027777.1"/>
</dbReference>
<evidence type="ECO:0000256" key="4">
    <source>
        <dbReference type="ARBA" id="ARBA00022777"/>
    </source>
</evidence>
<evidence type="ECO:0000313" key="11">
    <source>
        <dbReference type="Proteomes" id="UP000240615"/>
    </source>
</evidence>
<sequence>MLNISIAIDGPAGAGKSTIAKIIGKKLNIMYINTGSMYRAVTLMALENNIEPSDVESLKTLINSMDISFNGNNIIVNGKDLEEAIRMPIINNNVSKYAAVEEVRELLVSMQKNISKKYNVIMDGRDIGTVVLKDAPYKFFITASAEVRAKRRLKELKEKHINIDFEDVLKEIKERDYIDSNRKINPLKQSEDAILIDTSNFTIEEVVDKICTIIKRD</sequence>
<dbReference type="PANTHER" id="PTHR21299:SF2">
    <property type="entry name" value="CYTIDYLATE KINASE"/>
    <property type="match status" value="1"/>
</dbReference>
<dbReference type="Pfam" id="PF02224">
    <property type="entry name" value="Cytidylate_kin"/>
    <property type="match status" value="1"/>
</dbReference>
<proteinExistence type="inferred from homology"/>
<organism evidence="10 11">
    <name type="scientific">Clostridium botulinum</name>
    <dbReference type="NCBI Taxonomy" id="1491"/>
    <lineage>
        <taxon>Bacteria</taxon>
        <taxon>Bacillati</taxon>
        <taxon>Bacillota</taxon>
        <taxon>Clostridia</taxon>
        <taxon>Eubacteriales</taxon>
        <taxon>Clostridiaceae</taxon>
        <taxon>Clostridium</taxon>
    </lineage>
</organism>
<dbReference type="GO" id="GO:0005737">
    <property type="term" value="C:cytoplasm"/>
    <property type="evidence" value="ECO:0007669"/>
    <property type="project" value="UniProtKB-SubCell"/>
</dbReference>
<dbReference type="GO" id="GO:0005524">
    <property type="term" value="F:ATP binding"/>
    <property type="evidence" value="ECO:0007669"/>
    <property type="project" value="UniProtKB-UniRule"/>
</dbReference>
<name>A0ABC8D052_CLOBO</name>
<comment type="similarity">
    <text evidence="1 8">Belongs to the cytidylate kinase family. Type 1 subfamily.</text>
</comment>
<keyword evidence="5 8" id="KW-0067">ATP-binding</keyword>
<evidence type="ECO:0000256" key="6">
    <source>
        <dbReference type="ARBA" id="ARBA00047615"/>
    </source>
</evidence>
<keyword evidence="3 8" id="KW-0547">Nucleotide-binding</keyword>
<gene>
    <name evidence="8" type="primary">cmk</name>
    <name evidence="10" type="ORF">C7M56_16635</name>
</gene>
<dbReference type="NCBIfam" id="TIGR00017">
    <property type="entry name" value="cmk"/>
    <property type="match status" value="1"/>
</dbReference>
<evidence type="ECO:0000259" key="9">
    <source>
        <dbReference type="Pfam" id="PF02224"/>
    </source>
</evidence>
<evidence type="ECO:0000256" key="2">
    <source>
        <dbReference type="ARBA" id="ARBA00022679"/>
    </source>
</evidence>
<evidence type="ECO:0000256" key="7">
    <source>
        <dbReference type="ARBA" id="ARBA00048478"/>
    </source>
</evidence>
<accession>A0ABC8D052</accession>
<dbReference type="CDD" id="cd02020">
    <property type="entry name" value="CMPK"/>
    <property type="match status" value="1"/>
</dbReference>
<feature type="binding site" evidence="8">
    <location>
        <begin position="10"/>
        <end position="18"/>
    </location>
    <ligand>
        <name>ATP</name>
        <dbReference type="ChEBI" id="CHEBI:30616"/>
    </ligand>
</feature>
<dbReference type="EC" id="2.7.4.25" evidence="8"/>
<dbReference type="GO" id="GO:0006220">
    <property type="term" value="P:pyrimidine nucleotide metabolic process"/>
    <property type="evidence" value="ECO:0007669"/>
    <property type="project" value="UniProtKB-UniRule"/>
</dbReference>
<keyword evidence="8" id="KW-0963">Cytoplasm</keyword>
<dbReference type="Gene3D" id="3.40.50.300">
    <property type="entry name" value="P-loop containing nucleotide triphosphate hydrolases"/>
    <property type="match status" value="1"/>
</dbReference>
<dbReference type="GO" id="GO:0016301">
    <property type="term" value="F:kinase activity"/>
    <property type="evidence" value="ECO:0007669"/>
    <property type="project" value="UniProtKB-KW"/>
</dbReference>